<name>A0ABT5SHG2_9MICO</name>
<reference evidence="6 7" key="1">
    <citation type="submission" date="2023-02" db="EMBL/GenBank/DDBJ databases">
        <title>Study of novel species of the Microbacterium genus.</title>
        <authorList>
            <person name="Arroyo-Herrera I."/>
            <person name="Roman-Ponce B."/>
            <person name="Vasquez-Murrieta M.S."/>
        </authorList>
    </citation>
    <scope>NUCLEOTIDE SEQUENCE [LARGE SCALE GENOMIC DNA]</scope>
    <source>
        <strain evidence="6 7">NE1TT3</strain>
    </source>
</reference>
<keyword evidence="7" id="KW-1185">Reference proteome</keyword>
<dbReference type="PANTHER" id="PTHR43179:SF12">
    <property type="entry name" value="GALACTOFURANOSYLTRANSFERASE GLFT2"/>
    <property type="match status" value="1"/>
</dbReference>
<sequence>MVDVAAVVVTFNRREKLKTVLRSIEAQTLAPSQLIVIDNASTDGTSEYLDEREFSLPFEVVHLPSNTGGAGGFAEGMVRGYAAGADHVWIMDDDCYPEPEALEKLVDGFDGAVRELGGDVPFACSVVEFTDGTICEMNNPVPTWDWGRLLVKGQQNVMVTACSFVSVLIPRWAIAEYGLPYRDYFIWFDDREYTLRLTRRCPGVQVMDSVVVHDMGENRGVNFAMVTKDSLWKFAYGVRNEASYQLHHRGLLYYLEFGARLSVSLHRGRVPLSIRARLLRRWFEGIRFNPPLEYPDRVPDVGAGAELPRVRVGSPA</sequence>
<comment type="similarity">
    <text evidence="2">Belongs to the glycosyltransferase 2 family.</text>
</comment>
<proteinExistence type="inferred from homology"/>
<protein>
    <submittedName>
        <fullName evidence="6">Glycosyltransferase family 2 protein</fullName>
    </submittedName>
</protein>
<evidence type="ECO:0000313" key="6">
    <source>
        <dbReference type="EMBL" id="MDD7962151.1"/>
    </source>
</evidence>
<comment type="pathway">
    <text evidence="1">Cell wall biogenesis; cell wall polysaccharide biosynthesis.</text>
</comment>
<evidence type="ECO:0000256" key="4">
    <source>
        <dbReference type="ARBA" id="ARBA00022679"/>
    </source>
</evidence>
<dbReference type="EMBL" id="JAQZCI010000002">
    <property type="protein sequence ID" value="MDD7962151.1"/>
    <property type="molecule type" value="Genomic_DNA"/>
</dbReference>
<evidence type="ECO:0000256" key="3">
    <source>
        <dbReference type="ARBA" id="ARBA00022676"/>
    </source>
</evidence>
<dbReference type="Pfam" id="PF00535">
    <property type="entry name" value="Glycos_transf_2"/>
    <property type="match status" value="1"/>
</dbReference>
<dbReference type="Gene3D" id="3.90.550.10">
    <property type="entry name" value="Spore Coat Polysaccharide Biosynthesis Protein SpsA, Chain A"/>
    <property type="match status" value="1"/>
</dbReference>
<dbReference type="RefSeq" id="WP_274264344.1">
    <property type="nucleotide sequence ID" value="NZ_JAQZCI010000002.1"/>
</dbReference>
<dbReference type="PANTHER" id="PTHR43179">
    <property type="entry name" value="RHAMNOSYLTRANSFERASE WBBL"/>
    <property type="match status" value="1"/>
</dbReference>
<keyword evidence="3" id="KW-0328">Glycosyltransferase</keyword>
<evidence type="ECO:0000256" key="2">
    <source>
        <dbReference type="ARBA" id="ARBA00006739"/>
    </source>
</evidence>
<accession>A0ABT5SHG2</accession>
<comment type="caution">
    <text evidence="6">The sequence shown here is derived from an EMBL/GenBank/DDBJ whole genome shotgun (WGS) entry which is preliminary data.</text>
</comment>
<feature type="domain" description="Glycosyltransferase 2-like" evidence="5">
    <location>
        <begin position="7"/>
        <end position="110"/>
    </location>
</feature>
<dbReference type="InterPro" id="IPR001173">
    <property type="entry name" value="Glyco_trans_2-like"/>
</dbReference>
<dbReference type="CDD" id="cd04185">
    <property type="entry name" value="GT_2_like_b"/>
    <property type="match status" value="1"/>
</dbReference>
<evidence type="ECO:0000259" key="5">
    <source>
        <dbReference type="Pfam" id="PF00535"/>
    </source>
</evidence>
<dbReference type="Proteomes" id="UP001218170">
    <property type="component" value="Unassembled WGS sequence"/>
</dbReference>
<organism evidence="6 7">
    <name type="scientific">Microbacterium thalli</name>
    <dbReference type="NCBI Taxonomy" id="3027921"/>
    <lineage>
        <taxon>Bacteria</taxon>
        <taxon>Bacillati</taxon>
        <taxon>Actinomycetota</taxon>
        <taxon>Actinomycetes</taxon>
        <taxon>Micrococcales</taxon>
        <taxon>Microbacteriaceae</taxon>
        <taxon>Microbacterium</taxon>
    </lineage>
</organism>
<evidence type="ECO:0000256" key="1">
    <source>
        <dbReference type="ARBA" id="ARBA00004776"/>
    </source>
</evidence>
<keyword evidence="4" id="KW-0808">Transferase</keyword>
<dbReference type="SUPFAM" id="SSF53448">
    <property type="entry name" value="Nucleotide-diphospho-sugar transferases"/>
    <property type="match status" value="1"/>
</dbReference>
<gene>
    <name evidence="6" type="ORF">PUW80_07285</name>
</gene>
<dbReference type="InterPro" id="IPR029044">
    <property type="entry name" value="Nucleotide-diphossugar_trans"/>
</dbReference>
<evidence type="ECO:0000313" key="7">
    <source>
        <dbReference type="Proteomes" id="UP001218170"/>
    </source>
</evidence>